<accession>A0A443IQD9</accession>
<reference evidence="4 5" key="2">
    <citation type="submission" date="2019-01" db="EMBL/GenBank/DDBJ databases">
        <authorList>
            <person name="Li Y."/>
        </authorList>
    </citation>
    <scope>NUCLEOTIDE SEQUENCE [LARGE SCALE GENOMIC DNA]</scope>
    <source>
        <strain evidence="2 5">2D-5</strain>
        <strain evidence="3 4">SK2B-1</strain>
    </source>
</reference>
<gene>
    <name evidence="3" type="ORF">D2T30_21780</name>
    <name evidence="2" type="ORF">D2T33_15375</name>
</gene>
<keyword evidence="1" id="KW-0472">Membrane</keyword>
<dbReference type="RefSeq" id="WP_128210515.1">
    <property type="nucleotide sequence ID" value="NZ_SAUW01000017.1"/>
</dbReference>
<reference evidence="4 5" key="1">
    <citation type="submission" date="2019-01" db="EMBL/GenBank/DDBJ databases">
        <title>Sinorhodobacter populi sp. nov. isolated from the symptomatic bark tissue of Populus euramericana canker.</title>
        <authorList>
            <person name="Xu G."/>
        </authorList>
    </citation>
    <scope>NUCLEOTIDE SEQUENCE [LARGE SCALE GENOMIC DNA]</scope>
    <source>
        <strain evidence="2 5">2D-5</strain>
        <strain evidence="3 4">SK2B-1</strain>
    </source>
</reference>
<dbReference type="EMBL" id="SAUZ01000044">
    <property type="protein sequence ID" value="RWR16425.1"/>
    <property type="molecule type" value="Genomic_DNA"/>
</dbReference>
<keyword evidence="1" id="KW-0812">Transmembrane</keyword>
<sequence length="230" mass="24451">MSDTPTNRSSRTLQTISRVLTQTRLFLQEDKKRSNTAFFGMLVAGALITAASGYASDYLWDKYGPEDSTSTKLKDISDQATGIKDDVAQLSEKIGSIRASIPEDQYSDILDRLKAIDGRAASIVPTVATVASSGRKFINGGAVSDGPHLGNGTFFLPVDGNNATSATICGGYVVTQNPLNFHQASLSFAGKAISARYGETLYLNSVQATVSGSITEGLGRQVFYECDAKA</sequence>
<evidence type="ECO:0000313" key="2">
    <source>
        <dbReference type="EMBL" id="RWR08475.1"/>
    </source>
</evidence>
<accession>A0A443J7I5</accession>
<evidence type="ECO:0000256" key="1">
    <source>
        <dbReference type="SAM" id="Phobius"/>
    </source>
</evidence>
<keyword evidence="5" id="KW-1185">Reference proteome</keyword>
<name>A0A443J7I5_9RHOB</name>
<keyword evidence="1" id="KW-1133">Transmembrane helix</keyword>
<protein>
    <submittedName>
        <fullName evidence="3">Uncharacterized protein</fullName>
    </submittedName>
</protein>
<dbReference type="EMBL" id="SAUW01000017">
    <property type="protein sequence ID" value="RWR08475.1"/>
    <property type="molecule type" value="Genomic_DNA"/>
</dbReference>
<evidence type="ECO:0000313" key="4">
    <source>
        <dbReference type="Proteomes" id="UP000284476"/>
    </source>
</evidence>
<evidence type="ECO:0000313" key="5">
    <source>
        <dbReference type="Proteomes" id="UP000285710"/>
    </source>
</evidence>
<feature type="transmembrane region" description="Helical" evidence="1">
    <location>
        <begin position="36"/>
        <end position="55"/>
    </location>
</feature>
<dbReference type="Proteomes" id="UP000284476">
    <property type="component" value="Unassembled WGS sequence"/>
</dbReference>
<comment type="caution">
    <text evidence="3">The sequence shown here is derived from an EMBL/GenBank/DDBJ whole genome shotgun (WGS) entry which is preliminary data.</text>
</comment>
<dbReference type="Proteomes" id="UP000285710">
    <property type="component" value="Unassembled WGS sequence"/>
</dbReference>
<proteinExistence type="predicted"/>
<evidence type="ECO:0000313" key="3">
    <source>
        <dbReference type="EMBL" id="RWR16425.1"/>
    </source>
</evidence>
<organism evidence="3 4">
    <name type="scientific">Paenirhodobacter populi</name>
    <dbReference type="NCBI Taxonomy" id="2306993"/>
    <lineage>
        <taxon>Bacteria</taxon>
        <taxon>Pseudomonadati</taxon>
        <taxon>Pseudomonadota</taxon>
        <taxon>Alphaproteobacteria</taxon>
        <taxon>Rhodobacterales</taxon>
        <taxon>Rhodobacter group</taxon>
        <taxon>Paenirhodobacter</taxon>
    </lineage>
</organism>
<dbReference type="AlphaFoldDB" id="A0A443J7I5"/>